<feature type="domain" description="Pyrroline-5-carboxylate reductase catalytic N-terminal" evidence="2">
    <location>
        <begin position="2"/>
        <end position="95"/>
    </location>
</feature>
<evidence type="ECO:0000259" key="2">
    <source>
        <dbReference type="Pfam" id="PF03807"/>
    </source>
</evidence>
<evidence type="ECO:0000313" key="3">
    <source>
        <dbReference type="EMBL" id="SDW50401.1"/>
    </source>
</evidence>
<dbReference type="PANTHER" id="PTHR14239">
    <property type="entry name" value="DUDULIN-RELATED"/>
    <property type="match status" value="1"/>
</dbReference>
<keyword evidence="4" id="KW-1185">Reference proteome</keyword>
<accession>A0A1H2U2U0</accession>
<sequence>MRIGILGSGNMADALGTQWTRAGHHVMVSGRDPAKARALAERLGPSARSGTFAEAAEFGDVVLVAVPYSAVADALTAAGAETGTLRDKMLIDCTNAVVPDRFTIDLPTGTSMAERISHQAVGARVVKAFNTCHESVWRLTPPVFEGRPLVVPLCGDDAEAIATVRTLVTDIGCEPADGGPLERASLLEATTAFMIGLWFRGVDAQAMLPPQKYGTGG</sequence>
<dbReference type="InterPro" id="IPR028939">
    <property type="entry name" value="P5C_Rdtase_cat_N"/>
</dbReference>
<dbReference type="OrthoDB" id="5738121at2"/>
<evidence type="ECO:0000256" key="1">
    <source>
        <dbReference type="ARBA" id="ARBA00023002"/>
    </source>
</evidence>
<dbReference type="PANTHER" id="PTHR14239:SF10">
    <property type="entry name" value="REDUCTASE"/>
    <property type="match status" value="1"/>
</dbReference>
<protein>
    <recommendedName>
        <fullName evidence="2">Pyrroline-5-carboxylate reductase catalytic N-terminal domain-containing protein</fullName>
    </recommendedName>
</protein>
<organism evidence="3 4">
    <name type="scientific">Saccharopolyspora shandongensis</name>
    <dbReference type="NCBI Taxonomy" id="418495"/>
    <lineage>
        <taxon>Bacteria</taxon>
        <taxon>Bacillati</taxon>
        <taxon>Actinomycetota</taxon>
        <taxon>Actinomycetes</taxon>
        <taxon>Pseudonocardiales</taxon>
        <taxon>Pseudonocardiaceae</taxon>
        <taxon>Saccharopolyspora</taxon>
    </lineage>
</organism>
<proteinExistence type="predicted"/>
<keyword evidence="1" id="KW-0560">Oxidoreductase</keyword>
<dbReference type="Proteomes" id="UP000199529">
    <property type="component" value="Unassembled WGS sequence"/>
</dbReference>
<dbReference type="InterPro" id="IPR051267">
    <property type="entry name" value="STEAP_metalloreductase"/>
</dbReference>
<gene>
    <name evidence="3" type="ORF">SAMN05216215_1003309</name>
</gene>
<dbReference type="SUPFAM" id="SSF51735">
    <property type="entry name" value="NAD(P)-binding Rossmann-fold domains"/>
    <property type="match status" value="1"/>
</dbReference>
<reference evidence="4" key="1">
    <citation type="submission" date="2016-10" db="EMBL/GenBank/DDBJ databases">
        <authorList>
            <person name="Varghese N."/>
            <person name="Submissions S."/>
        </authorList>
    </citation>
    <scope>NUCLEOTIDE SEQUENCE [LARGE SCALE GENOMIC DNA]</scope>
    <source>
        <strain evidence="4">CGMCC 4.3530</strain>
    </source>
</reference>
<evidence type="ECO:0000313" key="4">
    <source>
        <dbReference type="Proteomes" id="UP000199529"/>
    </source>
</evidence>
<dbReference type="InterPro" id="IPR036291">
    <property type="entry name" value="NAD(P)-bd_dom_sf"/>
</dbReference>
<dbReference type="GO" id="GO:0016491">
    <property type="term" value="F:oxidoreductase activity"/>
    <property type="evidence" value="ECO:0007669"/>
    <property type="project" value="UniProtKB-KW"/>
</dbReference>
<dbReference type="EMBL" id="FNOK01000003">
    <property type="protein sequence ID" value="SDW50401.1"/>
    <property type="molecule type" value="Genomic_DNA"/>
</dbReference>
<dbReference type="Gene3D" id="3.40.50.720">
    <property type="entry name" value="NAD(P)-binding Rossmann-like Domain"/>
    <property type="match status" value="1"/>
</dbReference>
<dbReference type="Pfam" id="PF03807">
    <property type="entry name" value="F420_oxidored"/>
    <property type="match status" value="1"/>
</dbReference>
<dbReference type="STRING" id="418495.SAMN05216215_1003309"/>
<dbReference type="AlphaFoldDB" id="A0A1H2U2U0"/>
<name>A0A1H2U2U0_9PSEU</name>